<accession>A0A6C0GBR5</accession>
<reference evidence="4 5" key="1">
    <citation type="submission" date="2020-01" db="EMBL/GenBank/DDBJ databases">
        <authorList>
            <person name="Kim M.K."/>
        </authorList>
    </citation>
    <scope>NUCLEOTIDE SEQUENCE [LARGE SCALE GENOMIC DNA]</scope>
    <source>
        <strain evidence="4 5">172606-1</strain>
    </source>
</reference>
<dbReference type="RefSeq" id="WP_162441506.1">
    <property type="nucleotide sequence ID" value="NZ_CP048222.1"/>
</dbReference>
<evidence type="ECO:0000256" key="1">
    <source>
        <dbReference type="SAM" id="MobiDB-lite"/>
    </source>
</evidence>
<feature type="domain" description="Terminase ATPase subunit N-terminal" evidence="3">
    <location>
        <begin position="102"/>
        <end position="145"/>
    </location>
</feature>
<dbReference type="Pfam" id="PF06056">
    <property type="entry name" value="Terminase_5"/>
    <property type="match status" value="1"/>
</dbReference>
<dbReference type="Gene3D" id="1.10.10.60">
    <property type="entry name" value="Homeodomain-like"/>
    <property type="match status" value="1"/>
</dbReference>
<gene>
    <name evidence="4" type="ORF">GXP67_01375</name>
</gene>
<feature type="region of interest" description="Disordered" evidence="1">
    <location>
        <begin position="134"/>
        <end position="158"/>
    </location>
</feature>
<keyword evidence="2" id="KW-1133">Transmembrane helix</keyword>
<dbReference type="EMBL" id="CP048222">
    <property type="protein sequence ID" value="QHT65419.1"/>
    <property type="molecule type" value="Genomic_DNA"/>
</dbReference>
<dbReference type="AlphaFoldDB" id="A0A6C0GBR5"/>
<dbReference type="InterPro" id="IPR010332">
    <property type="entry name" value="ATPase_terminase-su_N"/>
</dbReference>
<evidence type="ECO:0000259" key="3">
    <source>
        <dbReference type="Pfam" id="PF06056"/>
    </source>
</evidence>
<protein>
    <submittedName>
        <fullName evidence="4">Helix-turn-helix domain-containing protein</fullName>
    </submittedName>
</protein>
<keyword evidence="2" id="KW-0812">Transmembrane</keyword>
<evidence type="ECO:0000313" key="4">
    <source>
        <dbReference type="EMBL" id="QHT65419.1"/>
    </source>
</evidence>
<name>A0A6C0GBR5_9BACT</name>
<feature type="transmembrane region" description="Helical" evidence="2">
    <location>
        <begin position="12"/>
        <end position="30"/>
    </location>
</feature>
<evidence type="ECO:0000256" key="2">
    <source>
        <dbReference type="SAM" id="Phobius"/>
    </source>
</evidence>
<keyword evidence="5" id="KW-1185">Reference proteome</keyword>
<dbReference type="Proteomes" id="UP000480178">
    <property type="component" value="Chromosome"/>
</dbReference>
<proteinExistence type="predicted"/>
<keyword evidence="2" id="KW-0472">Membrane</keyword>
<evidence type="ECO:0000313" key="5">
    <source>
        <dbReference type="Proteomes" id="UP000480178"/>
    </source>
</evidence>
<organism evidence="4 5">
    <name type="scientific">Rhodocytophaga rosea</name>
    <dbReference type="NCBI Taxonomy" id="2704465"/>
    <lineage>
        <taxon>Bacteria</taxon>
        <taxon>Pseudomonadati</taxon>
        <taxon>Bacteroidota</taxon>
        <taxon>Cytophagia</taxon>
        <taxon>Cytophagales</taxon>
        <taxon>Rhodocytophagaceae</taxon>
        <taxon>Rhodocytophaga</taxon>
    </lineage>
</organism>
<sequence length="158" mass="17584">MGLGNRVIYKNKLGLFVSVSVILILFPGTLKNKQATAFTFTPPASVETIIEQESDSISFYQTLEQAVAFRKQNESIQGSSMGSSTSTNNAENALPLVVTTQVQAENLFDQGYSVSDIAKELQISKKEVRKLKKRLRKEEKAAIQQRKKIKKKNDTVNS</sequence>
<dbReference type="KEGG" id="rhoz:GXP67_01375"/>